<dbReference type="Pfam" id="PF06966">
    <property type="entry name" value="DUF1295"/>
    <property type="match status" value="1"/>
</dbReference>
<dbReference type="HOGENOM" id="CLU_072711_0_0_5"/>
<feature type="transmembrane region" description="Helical" evidence="1">
    <location>
        <begin position="137"/>
        <end position="156"/>
    </location>
</feature>
<dbReference type="Gene3D" id="1.20.120.1630">
    <property type="match status" value="1"/>
</dbReference>
<dbReference type="PANTHER" id="PTHR32251">
    <property type="entry name" value="3-OXO-5-ALPHA-STEROID 4-DEHYDROGENASE"/>
    <property type="match status" value="1"/>
</dbReference>
<dbReference type="PROSITE" id="PS50244">
    <property type="entry name" value="S5A_REDUCTASE"/>
    <property type="match status" value="1"/>
</dbReference>
<sequence>MTIPWGYLGLAFVLSLSVSALGFKRVYYFISLCYAGTLAAQGVLIWLTHQDTLAGGPWLLTLLLIAYGVRLGLFLWRRQRNPAYAKELAAVEQRTAPIRNEQKAAIWLGVGVLYTLLAWPVWLVASAQEQGQATTSVFFGVLVMIAGLGIESVADWQKSSFKAAQPSRYCDIGLYQIVRFPNYFGEMVFWFGVWLAGISAYETVLVWILATTALVYVLLLMVGAARSLEAKQDERYGADPRYQDFVKAVPVLFPRLPVYTLRGIKIPIR</sequence>
<feature type="transmembrane region" description="Helical" evidence="1">
    <location>
        <begin position="204"/>
        <end position="225"/>
    </location>
</feature>
<dbReference type="GO" id="GO:0016020">
    <property type="term" value="C:membrane"/>
    <property type="evidence" value="ECO:0007669"/>
    <property type="project" value="TreeGrafter"/>
</dbReference>
<proteinExistence type="predicted"/>
<evidence type="ECO:0000313" key="2">
    <source>
        <dbReference type="EMBL" id="ABJ07462.1"/>
    </source>
</evidence>
<keyword evidence="1" id="KW-0472">Membrane</keyword>
<organism evidence="2">
    <name type="scientific">Rhodopseudomonas palustris (strain BisA53)</name>
    <dbReference type="NCBI Taxonomy" id="316055"/>
    <lineage>
        <taxon>Bacteria</taxon>
        <taxon>Pseudomonadati</taxon>
        <taxon>Pseudomonadota</taxon>
        <taxon>Alphaproteobacteria</taxon>
        <taxon>Hyphomicrobiales</taxon>
        <taxon>Nitrobacteraceae</taxon>
        <taxon>Rhodopseudomonas</taxon>
    </lineage>
</organism>
<dbReference type="InterPro" id="IPR010721">
    <property type="entry name" value="UstE-like"/>
</dbReference>
<feature type="transmembrane region" description="Helical" evidence="1">
    <location>
        <begin position="55"/>
        <end position="76"/>
    </location>
</feature>
<dbReference type="KEGG" id="rpe:RPE_3532"/>
<keyword evidence="1" id="KW-0812">Transmembrane</keyword>
<dbReference type="AlphaFoldDB" id="Q07KS2"/>
<feature type="transmembrane region" description="Helical" evidence="1">
    <location>
        <begin position="177"/>
        <end position="198"/>
    </location>
</feature>
<dbReference type="eggNOG" id="COG3752">
    <property type="taxonomic scope" value="Bacteria"/>
</dbReference>
<keyword evidence="1" id="KW-1133">Transmembrane helix</keyword>
<dbReference type="PANTHER" id="PTHR32251:SF17">
    <property type="entry name" value="STEROID 5-ALPHA REDUCTASE C-TERMINAL DOMAIN-CONTAINING PROTEIN"/>
    <property type="match status" value="1"/>
</dbReference>
<reference evidence="2" key="1">
    <citation type="submission" date="2006-09" db="EMBL/GenBank/DDBJ databases">
        <title>Complete sequence of Rhodopseudomonas palustris BisA53.</title>
        <authorList>
            <consortium name="US DOE Joint Genome Institute"/>
            <person name="Copeland A."/>
            <person name="Lucas S."/>
            <person name="Lapidus A."/>
            <person name="Barry K."/>
            <person name="Detter J.C."/>
            <person name="Glavina del Rio T."/>
            <person name="Hammon N."/>
            <person name="Israni S."/>
            <person name="Dalin E."/>
            <person name="Tice H."/>
            <person name="Pitluck S."/>
            <person name="Chain P."/>
            <person name="Malfatti S."/>
            <person name="Shin M."/>
            <person name="Vergez L."/>
            <person name="Schmutz J."/>
            <person name="Larimer F."/>
            <person name="Land M."/>
            <person name="Hauser L."/>
            <person name="Pelletier D.A."/>
            <person name="Kyrpides N."/>
            <person name="Kim E."/>
            <person name="Harwood C.S."/>
            <person name="Oda Y."/>
            <person name="Richardson P."/>
        </authorList>
    </citation>
    <scope>NUCLEOTIDE SEQUENCE [LARGE SCALE GENOMIC DNA]</scope>
    <source>
        <strain evidence="2">BisA53</strain>
    </source>
</reference>
<dbReference type="EMBL" id="CP000463">
    <property type="protein sequence ID" value="ABJ07462.1"/>
    <property type="molecule type" value="Genomic_DNA"/>
</dbReference>
<feature type="transmembrane region" description="Helical" evidence="1">
    <location>
        <begin position="28"/>
        <end position="49"/>
    </location>
</feature>
<name>Q07KS2_RHOP5</name>
<accession>Q07KS2</accession>
<feature type="transmembrane region" description="Helical" evidence="1">
    <location>
        <begin position="104"/>
        <end position="125"/>
    </location>
</feature>
<evidence type="ECO:0000256" key="1">
    <source>
        <dbReference type="SAM" id="Phobius"/>
    </source>
</evidence>
<dbReference type="STRING" id="316055.RPE_3532"/>
<feature type="transmembrane region" description="Helical" evidence="1">
    <location>
        <begin position="6"/>
        <end position="23"/>
    </location>
</feature>
<gene>
    <name evidence="2" type="ordered locus">RPE_3532</name>
</gene>
<protein>
    <submittedName>
        <fullName evidence="2">Uncharacterized protein</fullName>
    </submittedName>
</protein>
<dbReference type="OrthoDB" id="9779233at2"/>